<evidence type="ECO:0000259" key="7">
    <source>
        <dbReference type="Pfam" id="PF24882"/>
    </source>
</evidence>
<feature type="domain" description="Origin recognition complex subunit 2 RecA-like" evidence="6">
    <location>
        <begin position="614"/>
        <end position="778"/>
    </location>
</feature>
<feature type="region of interest" description="Disordered" evidence="5">
    <location>
        <begin position="436"/>
        <end position="472"/>
    </location>
</feature>
<keyword evidence="4" id="KW-0539">Nucleus</keyword>
<dbReference type="GO" id="GO:0003688">
    <property type="term" value="F:DNA replication origin binding"/>
    <property type="evidence" value="ECO:0007669"/>
    <property type="project" value="TreeGrafter"/>
</dbReference>
<protein>
    <submittedName>
        <fullName evidence="8">Origin recognition complex subunit 2</fullName>
    </submittedName>
</protein>
<reference evidence="8 9" key="1">
    <citation type="journal article" date="2012" name="Eukaryot. Cell">
        <title>Draft genome sequence of Wickerhamomyces ciferrii NRRL Y-1031 F-60-10.</title>
        <authorList>
            <person name="Schneider J."/>
            <person name="Andrea H."/>
            <person name="Blom J."/>
            <person name="Jaenicke S."/>
            <person name="Ruckert C."/>
            <person name="Schorsch C."/>
            <person name="Szczepanowski R."/>
            <person name="Farwick M."/>
            <person name="Goesmann A."/>
            <person name="Puhler A."/>
            <person name="Schaffer S."/>
            <person name="Tauch A."/>
            <person name="Kohler T."/>
            <person name="Brinkrolf K."/>
        </authorList>
    </citation>
    <scope>NUCLEOTIDE SEQUENCE [LARGE SCALE GENOMIC DNA]</scope>
    <source>
        <strain evidence="9">ATCC 14091 / BCRC 22168 / CBS 111 / JCM 3599 / NBRC 0793 / NRRL Y-1031 F-60-10</strain>
    </source>
</reference>
<dbReference type="STRING" id="1206466.K0KSJ2"/>
<comment type="subcellular location">
    <subcellularLocation>
        <location evidence="1">Nucleus</location>
    </subcellularLocation>
</comment>
<dbReference type="InterPro" id="IPR056773">
    <property type="entry name" value="WHD_ORC2"/>
</dbReference>
<sequence length="924" mass="104687">MNPSPQDKEVPEPSKLTIYSFGSPKKQNPEPETQHNNQDDPSNTTEQISNPPLPDINSHNPITNPQRAIDETIIKLSPSQSSLPFRLRPRVLTSLDELESEDELYIPKIHNPDAKKKAGRPKKETGKLAQLLNIKGKRGRPKKNDSLDSDNDEVESRFIGGKRSIGRPKKNRDPLISVEGGISAIISRDSDDQGSTPEIIPKTENQEPIKLNLKECIVEFEPQDVLNRSLRYDSDFNSDDSGSESGSYISEDESRDWKPTNRYAGSGEGNKKPKRKRGRPSKYEPPLHRPSSRNSNNSSKPRGRPRKDGSPAHPLKQTIKTELKPDSNSIGNRTRGRPKNVQLEETKVKEEKPEGLIEFEYDDDMEDDLTNFVFIKAEHDANMLKKTRGRPTLSVVAKQQEQQKIIKADVFSSPKRQKLGAITLAETELSPSKKGILTLEGSSPIKTPNGRAGSPRKQKLRRAQQDQSARKRATKTLYQKLMEDDMDEDDDYFEGQDYEEEKRLAERIIEESRKSVSAAPSPFNTPRHNRVHGTLPVTTPNFVATPLPTAEEEEVFFDSKYEDKALFLDGPDGYFDQHRTKIKGSNNSMVKAPQLEYDEFNSLILLSGFLHNKEKQKLIDTYKEMYTQWYFELTQGFNLLLFGVGSKRRLALNFVEEYLTSMVDIPALVVNGYNPATSFKEVLTTIVSALKLHKVPKRLGDLVDHIVDYYHKRADTPRLILLIHNIDGTGLRDEKTQIYLSKLASIKQIYVIATVDHINAPLLWDSSSLDNFHFAWHNTTTFADYLTESSFQDIMTLGQTQKSSGSKGAKYVLSSLTSNSKGLYRVLVSNQLQNMEDDLTSKKAHGGGDTMMKGTIKHALEYKNFYSLCAEEFISSNEINFRTMLMEFVEHKMAVLTKDQSGSEMVFIPFTLEELQKLLEDELL</sequence>
<evidence type="ECO:0000256" key="4">
    <source>
        <dbReference type="ARBA" id="ARBA00023242"/>
    </source>
</evidence>
<dbReference type="EMBL" id="CAIF01000120">
    <property type="protein sequence ID" value="CCH44304.1"/>
    <property type="molecule type" value="Genomic_DNA"/>
</dbReference>
<dbReference type="HOGENOM" id="CLU_315975_0_0_1"/>
<feature type="region of interest" description="Disordered" evidence="5">
    <location>
        <begin position="228"/>
        <end position="349"/>
    </location>
</feature>
<proteinExistence type="inferred from homology"/>
<feature type="compositionally biased region" description="Basic and acidic residues" evidence="5">
    <location>
        <begin position="1"/>
        <end position="12"/>
    </location>
</feature>
<evidence type="ECO:0000259" key="6">
    <source>
        <dbReference type="Pfam" id="PF04084"/>
    </source>
</evidence>
<dbReference type="InParanoid" id="K0KSJ2"/>
<feature type="region of interest" description="Disordered" evidence="5">
    <location>
        <begin position="107"/>
        <end position="208"/>
    </location>
</feature>
<gene>
    <name evidence="8" type="primary">ORC2</name>
    <name evidence="8" type="ORF">BN7_3866</name>
</gene>
<dbReference type="Pfam" id="PF04084">
    <property type="entry name" value="RecA-like_ORC2"/>
    <property type="match status" value="1"/>
</dbReference>
<evidence type="ECO:0000256" key="2">
    <source>
        <dbReference type="ARBA" id="ARBA00007421"/>
    </source>
</evidence>
<accession>K0KSJ2</accession>
<evidence type="ECO:0000256" key="5">
    <source>
        <dbReference type="SAM" id="MobiDB-lite"/>
    </source>
</evidence>
<evidence type="ECO:0000313" key="8">
    <source>
        <dbReference type="EMBL" id="CCH44304.1"/>
    </source>
</evidence>
<dbReference type="InterPro" id="IPR056772">
    <property type="entry name" value="RecA-like_ORC2"/>
</dbReference>
<evidence type="ECO:0000256" key="3">
    <source>
        <dbReference type="ARBA" id="ARBA00022705"/>
    </source>
</evidence>
<feature type="region of interest" description="Disordered" evidence="5">
    <location>
        <begin position="1"/>
        <end position="88"/>
    </location>
</feature>
<dbReference type="InterPro" id="IPR007220">
    <property type="entry name" value="ORC2"/>
</dbReference>
<dbReference type="Proteomes" id="UP000009328">
    <property type="component" value="Unassembled WGS sequence"/>
</dbReference>
<evidence type="ECO:0000313" key="9">
    <source>
        <dbReference type="Proteomes" id="UP000009328"/>
    </source>
</evidence>
<dbReference type="PANTHER" id="PTHR14052">
    <property type="entry name" value="ORIGIN RECOGNITION COMPLEX SUBUNIT 2"/>
    <property type="match status" value="1"/>
</dbReference>
<feature type="compositionally biased region" description="Polar residues" evidence="5">
    <location>
        <begin position="34"/>
        <end position="50"/>
    </location>
</feature>
<dbReference type="PANTHER" id="PTHR14052:SF0">
    <property type="entry name" value="ORIGIN RECOGNITION COMPLEX SUBUNIT 2"/>
    <property type="match status" value="1"/>
</dbReference>
<dbReference type="eggNOG" id="KOG2928">
    <property type="taxonomic scope" value="Eukaryota"/>
</dbReference>
<feature type="region of interest" description="Disordered" evidence="5">
    <location>
        <begin position="513"/>
        <end position="537"/>
    </location>
</feature>
<feature type="domain" description="Origin recognition complex subunit 2 winged-helix" evidence="7">
    <location>
        <begin position="853"/>
        <end position="914"/>
    </location>
</feature>
<dbReference type="SMART" id="SM00384">
    <property type="entry name" value="AT_hook"/>
    <property type="match status" value="7"/>
</dbReference>
<dbReference type="AlphaFoldDB" id="K0KSJ2"/>
<feature type="compositionally biased region" description="Polar residues" evidence="5">
    <location>
        <begin position="57"/>
        <end position="66"/>
    </location>
</feature>
<dbReference type="GO" id="GO:0005664">
    <property type="term" value="C:nuclear origin of replication recognition complex"/>
    <property type="evidence" value="ECO:0007669"/>
    <property type="project" value="TreeGrafter"/>
</dbReference>
<dbReference type="InterPro" id="IPR017956">
    <property type="entry name" value="AT_hook_DNA-bd_motif"/>
</dbReference>
<dbReference type="Pfam" id="PF24882">
    <property type="entry name" value="WHD_ORC2"/>
    <property type="match status" value="1"/>
</dbReference>
<dbReference type="PRINTS" id="PR00929">
    <property type="entry name" value="ATHOOK"/>
</dbReference>
<keyword evidence="9" id="KW-1185">Reference proteome</keyword>
<name>K0KSJ2_WICCF</name>
<organism evidence="8 9">
    <name type="scientific">Wickerhamomyces ciferrii (strain ATCC 14091 / BCRC 22168 / CBS 111 / JCM 3599 / NBRC 0793 / NRRL Y-1031 F-60-10)</name>
    <name type="common">Yeast</name>
    <name type="synonym">Pichia ciferrii</name>
    <dbReference type="NCBI Taxonomy" id="1206466"/>
    <lineage>
        <taxon>Eukaryota</taxon>
        <taxon>Fungi</taxon>
        <taxon>Dikarya</taxon>
        <taxon>Ascomycota</taxon>
        <taxon>Saccharomycotina</taxon>
        <taxon>Saccharomycetes</taxon>
        <taxon>Phaffomycetales</taxon>
        <taxon>Wickerhamomycetaceae</taxon>
        <taxon>Wickerhamomyces</taxon>
    </lineage>
</organism>
<comment type="similarity">
    <text evidence="2">Belongs to the ORC2 family.</text>
</comment>
<comment type="caution">
    <text evidence="8">The sequence shown here is derived from an EMBL/GenBank/DDBJ whole genome shotgun (WGS) entry which is preliminary data.</text>
</comment>
<dbReference type="GO" id="GO:0006260">
    <property type="term" value="P:DNA replication"/>
    <property type="evidence" value="ECO:0007669"/>
    <property type="project" value="UniProtKB-KW"/>
</dbReference>
<evidence type="ECO:0000256" key="1">
    <source>
        <dbReference type="ARBA" id="ARBA00004123"/>
    </source>
</evidence>
<keyword evidence="3" id="KW-0235">DNA replication</keyword>
<feature type="compositionally biased region" description="Basic and acidic residues" evidence="5">
    <location>
        <begin position="110"/>
        <end position="126"/>
    </location>
</feature>